<dbReference type="PROSITE" id="PS50835">
    <property type="entry name" value="IG_LIKE"/>
    <property type="match status" value="1"/>
</dbReference>
<dbReference type="InterPro" id="IPR003598">
    <property type="entry name" value="Ig_sub2"/>
</dbReference>
<evidence type="ECO:0000256" key="7">
    <source>
        <dbReference type="ARBA" id="ARBA00022989"/>
    </source>
</evidence>
<dbReference type="GO" id="GO:0002250">
    <property type="term" value="P:adaptive immune response"/>
    <property type="evidence" value="ECO:0007669"/>
    <property type="project" value="UniProtKB-KW"/>
</dbReference>
<comment type="subcellular location">
    <subcellularLocation>
        <location evidence="1">Cell membrane</location>
        <topology evidence="1">Single-pass type I membrane protein</topology>
    </subcellularLocation>
</comment>
<dbReference type="InterPro" id="IPR007110">
    <property type="entry name" value="Ig-like_dom"/>
</dbReference>
<keyword evidence="17" id="KW-1185">Reference proteome</keyword>
<keyword evidence="11" id="KW-0393">Immunoglobulin domain</keyword>
<protein>
    <recommendedName>
        <fullName evidence="2">T-cell surface glycoprotein CD3 epsilon chain</fullName>
    </recommendedName>
</protein>
<keyword evidence="8" id="KW-1064">Adaptive immunity</keyword>
<evidence type="ECO:0000256" key="14">
    <source>
        <dbReference type="SAM" id="SignalP"/>
    </source>
</evidence>
<evidence type="ECO:0000256" key="4">
    <source>
        <dbReference type="ARBA" id="ARBA00022692"/>
    </source>
</evidence>
<dbReference type="InterPro" id="IPR003110">
    <property type="entry name" value="Phos_immunorcpt_sig_ITAM"/>
</dbReference>
<evidence type="ECO:0000256" key="2">
    <source>
        <dbReference type="ARBA" id="ARBA00021773"/>
    </source>
</evidence>
<dbReference type="Pfam" id="PF02189">
    <property type="entry name" value="ITAM"/>
    <property type="match status" value="1"/>
</dbReference>
<keyword evidence="4" id="KW-0812">Transmembrane</keyword>
<evidence type="ECO:0000256" key="10">
    <source>
        <dbReference type="ARBA" id="ARBA00023170"/>
    </source>
</evidence>
<evidence type="ECO:0000256" key="3">
    <source>
        <dbReference type="ARBA" id="ARBA00022475"/>
    </source>
</evidence>
<keyword evidence="7" id="KW-1133">Transmembrane helix</keyword>
<dbReference type="GO" id="GO:0042105">
    <property type="term" value="C:alpha-beta T cell receptor complex"/>
    <property type="evidence" value="ECO:0007669"/>
    <property type="project" value="TreeGrafter"/>
</dbReference>
<dbReference type="EMBL" id="CAAGRJ010015367">
    <property type="protein sequence ID" value="VFV31228.1"/>
    <property type="molecule type" value="Genomic_DNA"/>
</dbReference>
<feature type="compositionally biased region" description="Polar residues" evidence="13">
    <location>
        <begin position="123"/>
        <end position="133"/>
    </location>
</feature>
<feature type="chain" id="PRO_5019859614" description="T-cell surface glycoprotein CD3 epsilon chain" evidence="14">
    <location>
        <begin position="24"/>
        <end position="133"/>
    </location>
</feature>
<dbReference type="SMART" id="SM00077">
    <property type="entry name" value="ITAM"/>
    <property type="match status" value="1"/>
</dbReference>
<dbReference type="InterPro" id="IPR013783">
    <property type="entry name" value="Ig-like_fold"/>
</dbReference>
<evidence type="ECO:0000256" key="6">
    <source>
        <dbReference type="ARBA" id="ARBA00022859"/>
    </source>
</evidence>
<evidence type="ECO:0000256" key="1">
    <source>
        <dbReference type="ARBA" id="ARBA00004251"/>
    </source>
</evidence>
<evidence type="ECO:0000256" key="8">
    <source>
        <dbReference type="ARBA" id="ARBA00023130"/>
    </source>
</evidence>
<keyword evidence="5 14" id="KW-0732">Signal</keyword>
<dbReference type="PROSITE" id="PS51055">
    <property type="entry name" value="ITAM_1"/>
    <property type="match status" value="1"/>
</dbReference>
<keyword evidence="6" id="KW-0391">Immunity</keyword>
<dbReference type="AlphaFoldDB" id="A0A485NGT5"/>
<dbReference type="InterPro" id="IPR036179">
    <property type="entry name" value="Ig-like_dom_sf"/>
</dbReference>
<organism evidence="16 17">
    <name type="scientific">Lynx pardinus</name>
    <name type="common">Iberian lynx</name>
    <name type="synonym">Felis pardina</name>
    <dbReference type="NCBI Taxonomy" id="191816"/>
    <lineage>
        <taxon>Eukaryota</taxon>
        <taxon>Metazoa</taxon>
        <taxon>Chordata</taxon>
        <taxon>Craniata</taxon>
        <taxon>Vertebrata</taxon>
        <taxon>Euteleostomi</taxon>
        <taxon>Mammalia</taxon>
        <taxon>Eutheria</taxon>
        <taxon>Laurasiatheria</taxon>
        <taxon>Carnivora</taxon>
        <taxon>Feliformia</taxon>
        <taxon>Felidae</taxon>
        <taxon>Felinae</taxon>
        <taxon>Lynx</taxon>
    </lineage>
</organism>
<evidence type="ECO:0000256" key="13">
    <source>
        <dbReference type="SAM" id="MobiDB-lite"/>
    </source>
</evidence>
<gene>
    <name evidence="16" type="ORF">LYPA_23C014240</name>
</gene>
<name>A0A485NGT5_LYNPA</name>
<dbReference type="SMART" id="SM00408">
    <property type="entry name" value="IGc2"/>
    <property type="match status" value="1"/>
</dbReference>
<evidence type="ECO:0000313" key="16">
    <source>
        <dbReference type="EMBL" id="VFV31228.1"/>
    </source>
</evidence>
<sequence>MMPSGSLWRVLGLCLLSAGPQEGKEERYKVSISGTTVVLTCPEDLGSESIKWEKNGGLLPNEYGEQLFLDDFSEMENSGYYACYTSNSLEKNYLYLKARGQNKEKPPPVPNPDYEPIRKGQQDLYSGLNQRGI</sequence>
<dbReference type="PANTHER" id="PTHR10570">
    <property type="entry name" value="T-CELL SURFACE GLYCOPROTEIN CD3 GAMMA CHAIN / DELTA CHAIN"/>
    <property type="match status" value="1"/>
</dbReference>
<dbReference type="GO" id="GO:0007166">
    <property type="term" value="P:cell surface receptor signaling pathway"/>
    <property type="evidence" value="ECO:0007669"/>
    <property type="project" value="InterPro"/>
</dbReference>
<evidence type="ECO:0000256" key="9">
    <source>
        <dbReference type="ARBA" id="ARBA00023136"/>
    </source>
</evidence>
<dbReference type="GO" id="GO:0004888">
    <property type="term" value="F:transmembrane signaling receptor activity"/>
    <property type="evidence" value="ECO:0007669"/>
    <property type="project" value="InterPro"/>
</dbReference>
<comment type="subunit">
    <text evidence="12">The TCR-CD3 complex is composed of a CD3D/CD3E and a CD3G/CD3E heterodimers that preferentially associate with TCRalpha and TCRbeta, respectively, to form TCRalpha/CD3E/CD3G and TCRbeta/CD3G/CD3E trimers. In turn, the hexamer interacts with CD3Z homodimer to form the TCR-CD3 complex. Alternatively, TCRalpha and TCRbeta can be replaced by TCRgamma and TCRdelta. Interacts with CD6. Interacts (via Proline-rich sequence) with NCK1; the interaction is ligand dependent but independent of tyrosine kinase activation.</text>
</comment>
<reference evidence="16 17" key="1">
    <citation type="submission" date="2019-01" db="EMBL/GenBank/DDBJ databases">
        <authorList>
            <person name="Alioto T."/>
            <person name="Alioto T."/>
        </authorList>
    </citation>
    <scope>NUCLEOTIDE SEQUENCE [LARGE SCALE GENOMIC DNA]</scope>
</reference>
<dbReference type="GO" id="GO:0045059">
    <property type="term" value="P:positive thymic T cell selection"/>
    <property type="evidence" value="ECO:0007669"/>
    <property type="project" value="TreeGrafter"/>
</dbReference>
<dbReference type="InterPro" id="IPR015484">
    <property type="entry name" value="CD3_esu/gsu/dsu"/>
</dbReference>
<evidence type="ECO:0000256" key="12">
    <source>
        <dbReference type="ARBA" id="ARBA00049718"/>
    </source>
</evidence>
<feature type="signal peptide" evidence="14">
    <location>
        <begin position="1"/>
        <end position="23"/>
    </location>
</feature>
<keyword evidence="3" id="KW-1003">Cell membrane</keyword>
<dbReference type="Gene3D" id="2.60.40.10">
    <property type="entry name" value="Immunoglobulins"/>
    <property type="match status" value="1"/>
</dbReference>
<proteinExistence type="predicted"/>
<dbReference type="Proteomes" id="UP000386466">
    <property type="component" value="Unassembled WGS sequence"/>
</dbReference>
<evidence type="ECO:0000256" key="5">
    <source>
        <dbReference type="ARBA" id="ARBA00022729"/>
    </source>
</evidence>
<dbReference type="SUPFAM" id="SSF48726">
    <property type="entry name" value="Immunoglobulin"/>
    <property type="match status" value="1"/>
</dbReference>
<keyword evidence="9" id="KW-0472">Membrane</keyword>
<evidence type="ECO:0000313" key="17">
    <source>
        <dbReference type="Proteomes" id="UP000386466"/>
    </source>
</evidence>
<feature type="domain" description="Ig-like" evidence="15">
    <location>
        <begin position="20"/>
        <end position="94"/>
    </location>
</feature>
<dbReference type="PANTHER" id="PTHR10570:SF9">
    <property type="entry name" value="T-CELL SURFACE GLYCOPROTEIN CD3 EPSILON CHAIN"/>
    <property type="match status" value="1"/>
</dbReference>
<dbReference type="GO" id="GO:0009897">
    <property type="term" value="C:external side of plasma membrane"/>
    <property type="evidence" value="ECO:0007669"/>
    <property type="project" value="TreeGrafter"/>
</dbReference>
<feature type="region of interest" description="Disordered" evidence="13">
    <location>
        <begin position="100"/>
        <end position="133"/>
    </location>
</feature>
<dbReference type="Pfam" id="PF16681">
    <property type="entry name" value="Ig_5"/>
    <property type="match status" value="1"/>
</dbReference>
<evidence type="ECO:0000259" key="15">
    <source>
        <dbReference type="PROSITE" id="PS50835"/>
    </source>
</evidence>
<evidence type="ECO:0000256" key="11">
    <source>
        <dbReference type="ARBA" id="ARBA00023319"/>
    </source>
</evidence>
<keyword evidence="10" id="KW-0675">Receptor</keyword>
<accession>A0A485NGT5</accession>